<accession>A0A2A2SHN1</accession>
<dbReference type="AlphaFoldDB" id="A0A2A2SHN1"/>
<protein>
    <submittedName>
        <fullName evidence="1">Uncharacterized protein</fullName>
    </submittedName>
</protein>
<dbReference type="RefSeq" id="WP_095997239.1">
    <property type="nucleotide sequence ID" value="NZ_NSLI01000002.1"/>
</dbReference>
<name>A0A2A2SHN1_9SPHN</name>
<keyword evidence="2" id="KW-1185">Reference proteome</keyword>
<organism evidence="1 2">
    <name type="scientific">Sphingomonas lenta</name>
    <dbReference type="NCBI Taxonomy" id="1141887"/>
    <lineage>
        <taxon>Bacteria</taxon>
        <taxon>Pseudomonadati</taxon>
        <taxon>Pseudomonadota</taxon>
        <taxon>Alphaproteobacteria</taxon>
        <taxon>Sphingomonadales</taxon>
        <taxon>Sphingomonadaceae</taxon>
        <taxon>Sphingomonas</taxon>
    </lineage>
</organism>
<proteinExistence type="predicted"/>
<evidence type="ECO:0000313" key="2">
    <source>
        <dbReference type="Proteomes" id="UP000218151"/>
    </source>
</evidence>
<sequence length="63" mass="6967">MFGDVVATLLFLLNPPPPPPEQPASEGSLTAEQQAQYEAEYNSCAGAWDPDQCRADPYERYYG</sequence>
<reference evidence="2" key="1">
    <citation type="submission" date="2017-09" db="EMBL/GenBank/DDBJ databases">
        <authorList>
            <person name="Feng G."/>
            <person name="Zhu H."/>
        </authorList>
    </citation>
    <scope>NUCLEOTIDE SEQUENCE [LARGE SCALE GENOMIC DNA]</scope>
    <source>
        <strain evidence="2">1PNM-20</strain>
    </source>
</reference>
<gene>
    <name evidence="1" type="ORF">CKY28_05040</name>
</gene>
<dbReference type="EMBL" id="NSLI01000002">
    <property type="protein sequence ID" value="PAX08728.1"/>
    <property type="molecule type" value="Genomic_DNA"/>
</dbReference>
<comment type="caution">
    <text evidence="1">The sequence shown here is derived from an EMBL/GenBank/DDBJ whole genome shotgun (WGS) entry which is preliminary data.</text>
</comment>
<evidence type="ECO:0000313" key="1">
    <source>
        <dbReference type="EMBL" id="PAX08728.1"/>
    </source>
</evidence>
<dbReference type="Proteomes" id="UP000218151">
    <property type="component" value="Unassembled WGS sequence"/>
</dbReference>